<evidence type="ECO:0000313" key="1">
    <source>
        <dbReference type="EMBL" id="GET42776.1"/>
    </source>
</evidence>
<dbReference type="Proteomes" id="UP001050975">
    <property type="component" value="Unassembled WGS sequence"/>
</dbReference>
<dbReference type="Pfam" id="PF12836">
    <property type="entry name" value="HHH_3"/>
    <property type="match status" value="1"/>
</dbReference>
<reference evidence="1" key="1">
    <citation type="submission" date="2019-10" db="EMBL/GenBank/DDBJ databases">
        <title>Draft genome sequece of Microseira wollei NIES-4236.</title>
        <authorList>
            <person name="Yamaguchi H."/>
            <person name="Suzuki S."/>
            <person name="Kawachi M."/>
        </authorList>
    </citation>
    <scope>NUCLEOTIDE SEQUENCE</scope>
    <source>
        <strain evidence="1">NIES-4236</strain>
    </source>
</reference>
<dbReference type="AlphaFoldDB" id="A0AAV3XPL0"/>
<sequence length="182" mass="20689">MKLFNWLAPFRNIPRSQSLRHRLLNDPYYRMQSLEEIALASSLGIKIDANQATVDDWLRLPGLSIHQARSLVELSHAGVCFYCLEDVAAALGLPVASLKYLEPVLSFYYYDDESIYTTNLRINPNTASVEMLTQIPIIDLFLAQAIVQNRSAGGQYRNLADLQRRLSLPGDTIGKLMHYLRF</sequence>
<dbReference type="PANTHER" id="PTHR21180">
    <property type="entry name" value="ENDONUCLEASE/EXONUCLEASE/PHOSPHATASE FAMILY DOMAIN-CONTAINING PROTEIN 1"/>
    <property type="match status" value="1"/>
</dbReference>
<gene>
    <name evidence="1" type="ORF">MiSe_75940</name>
</gene>
<dbReference type="SUPFAM" id="SSF81585">
    <property type="entry name" value="PsbU/PolX domain-like"/>
    <property type="match status" value="1"/>
</dbReference>
<accession>A0AAV3XPL0</accession>
<dbReference type="Gene3D" id="1.10.150.320">
    <property type="entry name" value="Photosystem II 12 kDa extrinsic protein"/>
    <property type="match status" value="1"/>
</dbReference>
<dbReference type="GO" id="GO:0015627">
    <property type="term" value="C:type II protein secretion system complex"/>
    <property type="evidence" value="ECO:0007669"/>
    <property type="project" value="TreeGrafter"/>
</dbReference>
<dbReference type="InterPro" id="IPR010994">
    <property type="entry name" value="RuvA_2-like"/>
</dbReference>
<organism evidence="1 2">
    <name type="scientific">Microseira wollei NIES-4236</name>
    <dbReference type="NCBI Taxonomy" id="2530354"/>
    <lineage>
        <taxon>Bacteria</taxon>
        <taxon>Bacillati</taxon>
        <taxon>Cyanobacteriota</taxon>
        <taxon>Cyanophyceae</taxon>
        <taxon>Oscillatoriophycideae</taxon>
        <taxon>Aerosakkonematales</taxon>
        <taxon>Aerosakkonemataceae</taxon>
        <taxon>Microseira</taxon>
    </lineage>
</organism>
<keyword evidence="2" id="KW-1185">Reference proteome</keyword>
<dbReference type="InterPro" id="IPR051675">
    <property type="entry name" value="Endo/Exo/Phosphatase_dom_1"/>
</dbReference>
<name>A0AAV3XPL0_9CYAN</name>
<evidence type="ECO:0000313" key="2">
    <source>
        <dbReference type="Proteomes" id="UP001050975"/>
    </source>
</evidence>
<evidence type="ECO:0008006" key="3">
    <source>
        <dbReference type="Google" id="ProtNLM"/>
    </source>
</evidence>
<proteinExistence type="predicted"/>
<dbReference type="EMBL" id="BLAY01000181">
    <property type="protein sequence ID" value="GET42776.1"/>
    <property type="molecule type" value="Genomic_DNA"/>
</dbReference>
<protein>
    <recommendedName>
        <fullName evidence="3">DNA uptake protein</fullName>
    </recommendedName>
</protein>
<dbReference type="GO" id="GO:0015628">
    <property type="term" value="P:protein secretion by the type II secretion system"/>
    <property type="evidence" value="ECO:0007669"/>
    <property type="project" value="TreeGrafter"/>
</dbReference>
<dbReference type="SUPFAM" id="SSF47781">
    <property type="entry name" value="RuvA domain 2-like"/>
    <property type="match status" value="1"/>
</dbReference>
<comment type="caution">
    <text evidence="1">The sequence shown here is derived from an EMBL/GenBank/DDBJ whole genome shotgun (WGS) entry which is preliminary data.</text>
</comment>
<dbReference type="RefSeq" id="WP_226590821.1">
    <property type="nucleotide sequence ID" value="NZ_BLAY01000181.1"/>
</dbReference>
<dbReference type="PANTHER" id="PTHR21180:SF32">
    <property type="entry name" value="ENDONUCLEASE_EXONUCLEASE_PHOSPHATASE FAMILY DOMAIN-CONTAINING PROTEIN 1"/>
    <property type="match status" value="1"/>
</dbReference>